<evidence type="ECO:0000313" key="2">
    <source>
        <dbReference type="EMBL" id="PWJ10251.1"/>
    </source>
</evidence>
<evidence type="ECO:0000256" key="1">
    <source>
        <dbReference type="SAM" id="SignalP"/>
    </source>
</evidence>
<dbReference type="RefSeq" id="WP_109727815.1">
    <property type="nucleotide sequence ID" value="NZ_QGDI01000015.1"/>
</dbReference>
<keyword evidence="1" id="KW-0732">Signal</keyword>
<dbReference type="EMBL" id="QGDI01000015">
    <property type="protein sequence ID" value="PWJ10251.1"/>
    <property type="molecule type" value="Genomic_DNA"/>
</dbReference>
<dbReference type="Proteomes" id="UP000245720">
    <property type="component" value="Unassembled WGS sequence"/>
</dbReference>
<dbReference type="NCBIfam" id="TIGR04088">
    <property type="entry name" value="cognate_SipW"/>
    <property type="match status" value="1"/>
</dbReference>
<feature type="chain" id="PRO_5016377481" evidence="1">
    <location>
        <begin position="25"/>
        <end position="231"/>
    </location>
</feature>
<accession>A0A315YGS9</accession>
<sequence>MDKKKLIAAAAAGSLLVLCSLAVAYFTDYDTKNNVFTVGNVSLELNEEHFTDGQLARADVKLDKDPTVKNTGVNDEFVFLEVKVPKGEITLLGSDGKPSAAKSLQELFSFFGGSGAQTVSGSDNFAYNSSTSSSDGWVFLEKTSAEKEDTYVFGYSSALSSGDETISLFDKFALRKFIEEEIEGGTKLKIPVNAYGIQADSLDGVSGLPESGSLSEQNLRDIFEICRNKQN</sequence>
<gene>
    <name evidence="2" type="ORF">IE37_03141</name>
</gene>
<proteinExistence type="predicted"/>
<feature type="signal peptide" evidence="1">
    <location>
        <begin position="1"/>
        <end position="24"/>
    </location>
</feature>
<reference evidence="2 3" key="1">
    <citation type="submission" date="2018-05" db="EMBL/GenBank/DDBJ databases">
        <title>The Hungate 1000. A catalogue of reference genomes from the rumen microbiome.</title>
        <authorList>
            <person name="Kelly W."/>
        </authorList>
    </citation>
    <scope>NUCLEOTIDE SEQUENCE [LARGE SCALE GENOMIC DNA]</scope>
    <source>
        <strain evidence="2 3">SAb67</strain>
    </source>
</reference>
<dbReference type="InterPro" id="IPR023833">
    <property type="entry name" value="Signal_pept_SipW-depend-type"/>
</dbReference>
<name>A0A315YGS9_RUMFL</name>
<evidence type="ECO:0000313" key="3">
    <source>
        <dbReference type="Proteomes" id="UP000245720"/>
    </source>
</evidence>
<dbReference type="OrthoDB" id="1827788at2"/>
<protein>
    <submittedName>
        <fullName evidence="2">Putative ribosomally synthesized peptide with SipW-like signal peptide</fullName>
    </submittedName>
</protein>
<organism evidence="2 3">
    <name type="scientific">Ruminococcus flavefaciens</name>
    <dbReference type="NCBI Taxonomy" id="1265"/>
    <lineage>
        <taxon>Bacteria</taxon>
        <taxon>Bacillati</taxon>
        <taxon>Bacillota</taxon>
        <taxon>Clostridia</taxon>
        <taxon>Eubacteriales</taxon>
        <taxon>Oscillospiraceae</taxon>
        <taxon>Ruminococcus</taxon>
    </lineage>
</organism>
<dbReference type="AlphaFoldDB" id="A0A315YGS9"/>
<comment type="caution">
    <text evidence="2">The sequence shown here is derived from an EMBL/GenBank/DDBJ whole genome shotgun (WGS) entry which is preliminary data.</text>
</comment>